<evidence type="ECO:0008006" key="3">
    <source>
        <dbReference type="Google" id="ProtNLM"/>
    </source>
</evidence>
<accession>A0AAD9L5A9</accession>
<protein>
    <recommendedName>
        <fullName evidence="3">DUF4806 domain-containing protein</fullName>
    </recommendedName>
</protein>
<name>A0AAD9L5A9_RIDPI</name>
<dbReference type="Proteomes" id="UP001209878">
    <property type="component" value="Unassembled WGS sequence"/>
</dbReference>
<evidence type="ECO:0000313" key="2">
    <source>
        <dbReference type="Proteomes" id="UP001209878"/>
    </source>
</evidence>
<keyword evidence="2" id="KW-1185">Reference proteome</keyword>
<reference evidence="1" key="1">
    <citation type="journal article" date="2023" name="Mol. Biol. Evol.">
        <title>Third-Generation Sequencing Reveals the Adaptive Role of the Epigenome in Three Deep-Sea Polychaetes.</title>
        <authorList>
            <person name="Perez M."/>
            <person name="Aroh O."/>
            <person name="Sun Y."/>
            <person name="Lan Y."/>
            <person name="Juniper S.K."/>
            <person name="Young C.R."/>
            <person name="Angers B."/>
            <person name="Qian P.Y."/>
        </authorList>
    </citation>
    <scope>NUCLEOTIDE SEQUENCE</scope>
    <source>
        <strain evidence="1">R07B-5</strain>
    </source>
</reference>
<proteinExistence type="predicted"/>
<sequence length="142" mass="16000">MLQLLRSLIGVNKTAEELDEVLPASTHEELGRLCERLADQTFKKQLKCYLISLGGRNVGDTVRRMLRKIGTNFLWGGYSLKGKKGKIAFIDLPVARVIITTACKENEAQQEFSVLVTLGHRGLRRISVMITFEQCMEKCSPM</sequence>
<dbReference type="AlphaFoldDB" id="A0AAD9L5A9"/>
<comment type="caution">
    <text evidence="1">The sequence shown here is derived from an EMBL/GenBank/DDBJ whole genome shotgun (WGS) entry which is preliminary data.</text>
</comment>
<evidence type="ECO:0000313" key="1">
    <source>
        <dbReference type="EMBL" id="KAK2182773.1"/>
    </source>
</evidence>
<dbReference type="EMBL" id="JAODUO010000336">
    <property type="protein sequence ID" value="KAK2182773.1"/>
    <property type="molecule type" value="Genomic_DNA"/>
</dbReference>
<gene>
    <name evidence="1" type="ORF">NP493_336g00020</name>
</gene>
<organism evidence="1 2">
    <name type="scientific">Ridgeia piscesae</name>
    <name type="common">Tubeworm</name>
    <dbReference type="NCBI Taxonomy" id="27915"/>
    <lineage>
        <taxon>Eukaryota</taxon>
        <taxon>Metazoa</taxon>
        <taxon>Spiralia</taxon>
        <taxon>Lophotrochozoa</taxon>
        <taxon>Annelida</taxon>
        <taxon>Polychaeta</taxon>
        <taxon>Sedentaria</taxon>
        <taxon>Canalipalpata</taxon>
        <taxon>Sabellida</taxon>
        <taxon>Siboglinidae</taxon>
        <taxon>Ridgeia</taxon>
    </lineage>
</organism>